<gene>
    <name evidence="1" type="ORF">CWM47_22645</name>
</gene>
<evidence type="ECO:0000313" key="1">
    <source>
        <dbReference type="EMBL" id="AUD04393.1"/>
    </source>
</evidence>
<organism evidence="1 2">
    <name type="scientific">Spirosoma pollinicola</name>
    <dbReference type="NCBI Taxonomy" id="2057025"/>
    <lineage>
        <taxon>Bacteria</taxon>
        <taxon>Pseudomonadati</taxon>
        <taxon>Bacteroidota</taxon>
        <taxon>Cytophagia</taxon>
        <taxon>Cytophagales</taxon>
        <taxon>Cytophagaceae</taxon>
        <taxon>Spirosoma</taxon>
    </lineage>
</organism>
<dbReference type="KEGG" id="spir:CWM47_22645"/>
<reference evidence="1 2" key="1">
    <citation type="submission" date="2017-11" db="EMBL/GenBank/DDBJ databases">
        <title>Taxonomic description and genome sequences of Spirosoma HA7 sp. nov., isolated from pollen microhabitat of Corylus avellana.</title>
        <authorList>
            <person name="Ambika Manirajan B."/>
            <person name="Suarez C."/>
            <person name="Ratering S."/>
            <person name="Geissler-Plaum R."/>
            <person name="Cardinale M."/>
            <person name="Sylvia S."/>
        </authorList>
    </citation>
    <scope>NUCLEOTIDE SEQUENCE [LARGE SCALE GENOMIC DNA]</scope>
    <source>
        <strain evidence="1 2">HA7</strain>
    </source>
</reference>
<dbReference type="Proteomes" id="UP000232883">
    <property type="component" value="Chromosome"/>
</dbReference>
<sequence length="91" mass="10737">MENQELCFKIEVIDELKRQEYRLDAYNKLAKASEQLGLEIKRPARMGNGRYMTVSRWKGNYREVKEGKLDFDATLENLKKAQHILDTAFLQ</sequence>
<keyword evidence="2" id="KW-1185">Reference proteome</keyword>
<dbReference type="AlphaFoldDB" id="A0A2K8Z3E2"/>
<name>A0A2K8Z3E2_9BACT</name>
<evidence type="ECO:0000313" key="2">
    <source>
        <dbReference type="Proteomes" id="UP000232883"/>
    </source>
</evidence>
<proteinExistence type="predicted"/>
<dbReference type="OrthoDB" id="6796607at2"/>
<protein>
    <submittedName>
        <fullName evidence="1">Uncharacterized protein</fullName>
    </submittedName>
</protein>
<dbReference type="RefSeq" id="WP_100990459.1">
    <property type="nucleotide sequence ID" value="NZ_CP025096.1"/>
</dbReference>
<accession>A0A2K8Z3E2</accession>
<dbReference type="EMBL" id="CP025096">
    <property type="protein sequence ID" value="AUD04393.1"/>
    <property type="molecule type" value="Genomic_DNA"/>
</dbReference>